<reference evidence="15" key="1">
    <citation type="submission" date="2022-06" db="EMBL/GenBank/DDBJ databases">
        <title>Sphingomonas sp. nov. isolated from rhizosphere soil of tomato.</title>
        <authorList>
            <person name="Dong H."/>
            <person name="Gao R."/>
        </authorList>
    </citation>
    <scope>NUCLEOTIDE SEQUENCE</scope>
    <source>
        <strain evidence="15">MMSM24</strain>
    </source>
</reference>
<gene>
    <name evidence="15" type="ORF">NEE01_15160</name>
</gene>
<dbReference type="InterPro" id="IPR011577">
    <property type="entry name" value="Cyt_b561_bac/Ni-Hgenase"/>
</dbReference>
<dbReference type="GO" id="GO:0009055">
    <property type="term" value="F:electron transfer activity"/>
    <property type="evidence" value="ECO:0007669"/>
    <property type="project" value="InterPro"/>
</dbReference>
<evidence type="ECO:0000256" key="1">
    <source>
        <dbReference type="ARBA" id="ARBA00001970"/>
    </source>
</evidence>
<organism evidence="15 16">
    <name type="scientific">Sphingomonas lycopersici</name>
    <dbReference type="NCBI Taxonomy" id="2951807"/>
    <lineage>
        <taxon>Bacteria</taxon>
        <taxon>Pseudomonadati</taxon>
        <taxon>Pseudomonadota</taxon>
        <taxon>Alphaproteobacteria</taxon>
        <taxon>Sphingomonadales</taxon>
        <taxon>Sphingomonadaceae</taxon>
        <taxon>Sphingomonas</taxon>
    </lineage>
</organism>
<keyword evidence="11 13" id="KW-0472">Membrane</keyword>
<feature type="transmembrane region" description="Helical" evidence="13">
    <location>
        <begin position="12"/>
        <end position="30"/>
    </location>
</feature>
<dbReference type="AlphaFoldDB" id="A0AA42CV44"/>
<dbReference type="EMBL" id="JANFAV010000011">
    <property type="protein sequence ID" value="MCW6536118.1"/>
    <property type="molecule type" value="Genomic_DNA"/>
</dbReference>
<dbReference type="Proteomes" id="UP001165565">
    <property type="component" value="Unassembled WGS sequence"/>
</dbReference>
<evidence type="ECO:0000313" key="15">
    <source>
        <dbReference type="EMBL" id="MCW6536118.1"/>
    </source>
</evidence>
<comment type="cofactor">
    <cofactor evidence="1">
        <name>heme b</name>
        <dbReference type="ChEBI" id="CHEBI:60344"/>
    </cofactor>
</comment>
<dbReference type="SUPFAM" id="SSF81342">
    <property type="entry name" value="Transmembrane di-heme cytochromes"/>
    <property type="match status" value="1"/>
</dbReference>
<accession>A0AA42CV44</accession>
<comment type="similarity">
    <text evidence="12">Belongs to the cytochrome b561 family.</text>
</comment>
<evidence type="ECO:0000256" key="12">
    <source>
        <dbReference type="ARBA" id="ARBA00037975"/>
    </source>
</evidence>
<evidence type="ECO:0000256" key="9">
    <source>
        <dbReference type="ARBA" id="ARBA00022989"/>
    </source>
</evidence>
<sequence>MNRPMVDARYSGVAVTLHWLIALLVLFNLLVGIGHDAIPALRALMPAHKAAGITVLVLTAARLGWRLGHRAPPLPPEIPAWERSAARTVHGLFYVLLVALPLSGWLMVSGPDHRRPLQWFGAFDIPYLPASGATADLGGAAHGPLGWLMLVLVAVHIAAALRHQFILRDKVLARMIPPLAG</sequence>
<protein>
    <submittedName>
        <fullName evidence="15">Cytochrome b</fullName>
    </submittedName>
</protein>
<comment type="subcellular location">
    <subcellularLocation>
        <location evidence="2">Cell membrane</location>
        <topology evidence="2">Multi-pass membrane protein</topology>
    </subcellularLocation>
</comment>
<evidence type="ECO:0000256" key="7">
    <source>
        <dbReference type="ARBA" id="ARBA00022723"/>
    </source>
</evidence>
<evidence type="ECO:0000256" key="13">
    <source>
        <dbReference type="SAM" id="Phobius"/>
    </source>
</evidence>
<dbReference type="InterPro" id="IPR052168">
    <property type="entry name" value="Cytochrome_b561_oxidase"/>
</dbReference>
<dbReference type="InterPro" id="IPR016174">
    <property type="entry name" value="Di-haem_cyt_TM"/>
</dbReference>
<keyword evidence="6 13" id="KW-0812">Transmembrane</keyword>
<keyword evidence="5" id="KW-0349">Heme</keyword>
<dbReference type="GO" id="GO:0046872">
    <property type="term" value="F:metal ion binding"/>
    <property type="evidence" value="ECO:0007669"/>
    <property type="project" value="UniProtKB-KW"/>
</dbReference>
<keyword evidence="10" id="KW-0408">Iron</keyword>
<keyword evidence="3" id="KW-0813">Transport</keyword>
<keyword evidence="9 13" id="KW-1133">Transmembrane helix</keyword>
<evidence type="ECO:0000256" key="3">
    <source>
        <dbReference type="ARBA" id="ARBA00022448"/>
    </source>
</evidence>
<keyword evidence="4" id="KW-1003">Cell membrane</keyword>
<evidence type="ECO:0000256" key="6">
    <source>
        <dbReference type="ARBA" id="ARBA00022692"/>
    </source>
</evidence>
<keyword evidence="16" id="KW-1185">Reference proteome</keyword>
<feature type="domain" description="Cytochrome b561 bacterial/Ni-hydrogenase" evidence="14">
    <location>
        <begin position="9"/>
        <end position="177"/>
    </location>
</feature>
<comment type="caution">
    <text evidence="15">The sequence shown here is derived from an EMBL/GenBank/DDBJ whole genome shotgun (WGS) entry which is preliminary data.</text>
</comment>
<evidence type="ECO:0000256" key="10">
    <source>
        <dbReference type="ARBA" id="ARBA00023004"/>
    </source>
</evidence>
<dbReference type="GO" id="GO:0022904">
    <property type="term" value="P:respiratory electron transport chain"/>
    <property type="evidence" value="ECO:0007669"/>
    <property type="project" value="InterPro"/>
</dbReference>
<evidence type="ECO:0000313" key="16">
    <source>
        <dbReference type="Proteomes" id="UP001165565"/>
    </source>
</evidence>
<dbReference type="GO" id="GO:0005886">
    <property type="term" value="C:plasma membrane"/>
    <property type="evidence" value="ECO:0007669"/>
    <property type="project" value="UniProtKB-SubCell"/>
</dbReference>
<evidence type="ECO:0000256" key="8">
    <source>
        <dbReference type="ARBA" id="ARBA00022982"/>
    </source>
</evidence>
<dbReference type="PANTHER" id="PTHR30529:SF1">
    <property type="entry name" value="CYTOCHROME B561 HOMOLOG 2"/>
    <property type="match status" value="1"/>
</dbReference>
<dbReference type="Pfam" id="PF01292">
    <property type="entry name" value="Ni_hydr_CYTB"/>
    <property type="match status" value="1"/>
</dbReference>
<evidence type="ECO:0000256" key="11">
    <source>
        <dbReference type="ARBA" id="ARBA00023136"/>
    </source>
</evidence>
<feature type="transmembrane region" description="Helical" evidence="13">
    <location>
        <begin position="145"/>
        <end position="165"/>
    </location>
</feature>
<evidence type="ECO:0000259" key="14">
    <source>
        <dbReference type="Pfam" id="PF01292"/>
    </source>
</evidence>
<keyword evidence="7" id="KW-0479">Metal-binding</keyword>
<dbReference type="GO" id="GO:0020037">
    <property type="term" value="F:heme binding"/>
    <property type="evidence" value="ECO:0007669"/>
    <property type="project" value="TreeGrafter"/>
</dbReference>
<dbReference type="PANTHER" id="PTHR30529">
    <property type="entry name" value="CYTOCHROME B561"/>
    <property type="match status" value="1"/>
</dbReference>
<name>A0AA42CV44_9SPHN</name>
<evidence type="ECO:0000256" key="2">
    <source>
        <dbReference type="ARBA" id="ARBA00004651"/>
    </source>
</evidence>
<keyword evidence="8" id="KW-0249">Electron transport</keyword>
<dbReference type="RefSeq" id="WP_265269526.1">
    <property type="nucleotide sequence ID" value="NZ_JANFAU010000013.1"/>
</dbReference>
<evidence type="ECO:0000256" key="5">
    <source>
        <dbReference type="ARBA" id="ARBA00022617"/>
    </source>
</evidence>
<feature type="transmembrane region" description="Helical" evidence="13">
    <location>
        <begin position="89"/>
        <end position="108"/>
    </location>
</feature>
<proteinExistence type="inferred from homology"/>
<evidence type="ECO:0000256" key="4">
    <source>
        <dbReference type="ARBA" id="ARBA00022475"/>
    </source>
</evidence>